<name>A0ABS6N791_9RHOB</name>
<sequence length="239" mass="26627">MSEWAARRFWKTASVAEAEGGHTVLLDGRPVRTPAKAPLIVPTHALAREVAAEWDAQDSLIQPLTMPYTRSANAAIDKVAAQFDEVADMLAAYGDSDLLCYRADHPEELLRRQQQAWDPVLDWADRALNARLVPRTGVIHAPQDQNALKHLRDEVHALDRFALTALHDLVTLSGSLVLALAVLRQALSADDAWQKSRIDETWQAEQWGRDDEAEEAAEVKREAFLHAAKLHELSRNPIG</sequence>
<dbReference type="RefSeq" id="WP_217777665.1">
    <property type="nucleotide sequence ID" value="NZ_JAHRWL010000001.1"/>
</dbReference>
<organism evidence="1 2">
    <name type="scientific">Thalassococcus arenae</name>
    <dbReference type="NCBI Taxonomy" id="2851652"/>
    <lineage>
        <taxon>Bacteria</taxon>
        <taxon>Pseudomonadati</taxon>
        <taxon>Pseudomonadota</taxon>
        <taxon>Alphaproteobacteria</taxon>
        <taxon>Rhodobacterales</taxon>
        <taxon>Roseobacteraceae</taxon>
        <taxon>Thalassococcus</taxon>
    </lineage>
</organism>
<protein>
    <submittedName>
        <fullName evidence="1">ATPase</fullName>
    </submittedName>
</protein>
<evidence type="ECO:0000313" key="2">
    <source>
        <dbReference type="Proteomes" id="UP001166293"/>
    </source>
</evidence>
<proteinExistence type="predicted"/>
<dbReference type="EMBL" id="JAHRWL010000001">
    <property type="protein sequence ID" value="MBV2359875.1"/>
    <property type="molecule type" value="Genomic_DNA"/>
</dbReference>
<dbReference type="Proteomes" id="UP001166293">
    <property type="component" value="Unassembled WGS sequence"/>
</dbReference>
<reference evidence="1" key="1">
    <citation type="submission" date="2021-06" db="EMBL/GenBank/DDBJ databases">
        <title>Thalassococcus sp. CAU 1522 isolated from sea sand, Republic of Korea.</title>
        <authorList>
            <person name="Kim W."/>
        </authorList>
    </citation>
    <scope>NUCLEOTIDE SEQUENCE</scope>
    <source>
        <strain evidence="1">CAU 1522</strain>
    </source>
</reference>
<dbReference type="InterPro" id="IPR011419">
    <property type="entry name" value="ATP12_ATP_synth-F1-assembly"/>
</dbReference>
<evidence type="ECO:0000313" key="1">
    <source>
        <dbReference type="EMBL" id="MBV2359875.1"/>
    </source>
</evidence>
<dbReference type="Pfam" id="PF07542">
    <property type="entry name" value="ATP12"/>
    <property type="match status" value="1"/>
</dbReference>
<comment type="caution">
    <text evidence="1">The sequence shown here is derived from an EMBL/GenBank/DDBJ whole genome shotgun (WGS) entry which is preliminary data.</text>
</comment>
<gene>
    <name evidence="1" type="ORF">KUH32_08820</name>
</gene>
<keyword evidence="2" id="KW-1185">Reference proteome</keyword>
<accession>A0ABS6N791</accession>
<dbReference type="PANTHER" id="PTHR21013">
    <property type="entry name" value="ATP SYNTHASE MITOCHONDRIAL F1 COMPLEX ASSEMBLY FACTOR 2/ATP12 PROTEIN, MITOCHONDRIAL PRECURSOR"/>
    <property type="match status" value="1"/>
</dbReference>
<dbReference type="PANTHER" id="PTHR21013:SF10">
    <property type="entry name" value="ATP SYNTHASE MITOCHONDRIAL F1 COMPLEX ASSEMBLY FACTOR 2"/>
    <property type="match status" value="1"/>
</dbReference>